<feature type="domain" description="Helix-turn-helix" evidence="1">
    <location>
        <begin position="19"/>
        <end position="65"/>
    </location>
</feature>
<dbReference type="Pfam" id="PF12728">
    <property type="entry name" value="HTH_17"/>
    <property type="match status" value="1"/>
</dbReference>
<evidence type="ECO:0000313" key="2">
    <source>
        <dbReference type="EMBL" id="QKD01509.1"/>
    </source>
</evidence>
<dbReference type="AlphaFoldDB" id="A0A6M7WLE2"/>
<accession>A0A6M7WLE2</accession>
<gene>
    <name evidence="2" type="ORF">EB235_08270</name>
</gene>
<evidence type="ECO:0000313" key="3">
    <source>
        <dbReference type="Proteomes" id="UP000503017"/>
    </source>
</evidence>
<reference evidence="2 3" key="1">
    <citation type="submission" date="2018-10" db="EMBL/GenBank/DDBJ databases">
        <authorList>
            <person name="Perry B.J."/>
            <person name="Sullivan J.T."/>
            <person name="Murphy R.J.T."/>
            <person name="Ramsay J.P."/>
            <person name="Ronson C.W."/>
        </authorList>
    </citation>
    <scope>NUCLEOTIDE SEQUENCE [LARGE SCALE GENOMIC DNA]</scope>
    <source>
        <strain evidence="2 3">R88b</strain>
    </source>
</reference>
<protein>
    <submittedName>
        <fullName evidence="2">Helix-turn-helix domain-containing protein</fullName>
    </submittedName>
</protein>
<dbReference type="Proteomes" id="UP000503017">
    <property type="component" value="Chromosome"/>
</dbReference>
<evidence type="ECO:0000259" key="1">
    <source>
        <dbReference type="Pfam" id="PF12728"/>
    </source>
</evidence>
<organism evidence="2 3">
    <name type="scientific">Mesorhizobium loti R88b</name>
    <dbReference type="NCBI Taxonomy" id="935548"/>
    <lineage>
        <taxon>Bacteria</taxon>
        <taxon>Pseudomonadati</taxon>
        <taxon>Pseudomonadota</taxon>
        <taxon>Alphaproteobacteria</taxon>
        <taxon>Hyphomicrobiales</taxon>
        <taxon>Phyllobacteriaceae</taxon>
        <taxon>Mesorhizobium</taxon>
    </lineage>
</organism>
<sequence length="70" mass="7734">MHQRPGAITERKMTKIAVSVEEAVEISGISRSGLYKMFRAKKLNPRKNGKRTLVLVSELSALIENLPVAA</sequence>
<proteinExistence type="predicted"/>
<dbReference type="EMBL" id="CP033367">
    <property type="protein sequence ID" value="QKD01509.1"/>
    <property type="molecule type" value="Genomic_DNA"/>
</dbReference>
<dbReference type="InterPro" id="IPR041657">
    <property type="entry name" value="HTH_17"/>
</dbReference>
<name>A0A6M7WLE2_RHILI</name>